<sequence length="254" mass="28607">MKIKNIFFILIPFLMISNKGHGTFSMVALDLKTNEAASILATCFISKEDVKIADFVVVHSNGNGIMNRQSDINLFSKIWLATSFALMSQEDEIYSAKVINTFLAKPFNDPNFPVRQFATVKKYKPSGSSAHVYTGIHVYPESNSITGVAFENRFTYAIAGNLLKNKDTLKKIESKFKEANGSLSDKMISAFESVPDDISYGDKRCIENYNLSSNKAFLRTFHNENLIINIEVFSDNNKTDATYLLSEKYHESKD</sequence>
<dbReference type="Pfam" id="PF06267">
    <property type="entry name" value="DUF1028"/>
    <property type="match status" value="1"/>
</dbReference>
<dbReference type="Gene3D" id="3.60.20.10">
    <property type="entry name" value="Glutamine Phosphoribosylpyrophosphate, subunit 1, domain 1"/>
    <property type="match status" value="1"/>
</dbReference>
<dbReference type="InterPro" id="IPR029055">
    <property type="entry name" value="Ntn_hydrolases_N"/>
</dbReference>
<protein>
    <submittedName>
        <fullName evidence="1">DUF1028 domain-containing protein</fullName>
    </submittedName>
</protein>
<dbReference type="SUPFAM" id="SSF56235">
    <property type="entry name" value="N-terminal nucleophile aminohydrolases (Ntn hydrolases)"/>
    <property type="match status" value="1"/>
</dbReference>
<reference evidence="1 2" key="1">
    <citation type="submission" date="2019-10" db="EMBL/GenBank/DDBJ databases">
        <title>New species of Slilvanegrellaceae.</title>
        <authorList>
            <person name="Pitt A."/>
            <person name="Hahn M.W."/>
        </authorList>
    </citation>
    <scope>NUCLEOTIDE SEQUENCE [LARGE SCALE GENOMIC DNA]</scope>
    <source>
        <strain evidence="1 2">SP-Ram-0.45-NSY-1</strain>
    </source>
</reference>
<accession>A0A6N6VZ62</accession>
<name>A0A6N6VZ62_9BACT</name>
<dbReference type="AlphaFoldDB" id="A0A6N6VZ62"/>
<evidence type="ECO:0000313" key="1">
    <source>
        <dbReference type="EMBL" id="KAB8039748.1"/>
    </source>
</evidence>
<proteinExistence type="predicted"/>
<gene>
    <name evidence="1" type="ORF">GCL60_05655</name>
</gene>
<evidence type="ECO:0000313" key="2">
    <source>
        <dbReference type="Proteomes" id="UP000437748"/>
    </source>
</evidence>
<dbReference type="RefSeq" id="WP_153419204.1">
    <property type="nucleotide sequence ID" value="NZ_WFLM01000002.1"/>
</dbReference>
<dbReference type="OrthoDB" id="9790012at2"/>
<keyword evidence="2" id="KW-1185">Reference proteome</keyword>
<dbReference type="EMBL" id="WFLM01000002">
    <property type="protein sequence ID" value="KAB8039748.1"/>
    <property type="molecule type" value="Genomic_DNA"/>
</dbReference>
<organism evidence="1 2">
    <name type="scientific">Silvanigrella paludirubra</name>
    <dbReference type="NCBI Taxonomy" id="2499159"/>
    <lineage>
        <taxon>Bacteria</taxon>
        <taxon>Pseudomonadati</taxon>
        <taxon>Bdellovibrionota</taxon>
        <taxon>Oligoflexia</taxon>
        <taxon>Silvanigrellales</taxon>
        <taxon>Silvanigrellaceae</taxon>
        <taxon>Silvanigrella</taxon>
    </lineage>
</organism>
<dbReference type="InterPro" id="IPR010430">
    <property type="entry name" value="DUF1028"/>
</dbReference>
<comment type="caution">
    <text evidence="1">The sequence shown here is derived from an EMBL/GenBank/DDBJ whole genome shotgun (WGS) entry which is preliminary data.</text>
</comment>
<dbReference type="Proteomes" id="UP000437748">
    <property type="component" value="Unassembled WGS sequence"/>
</dbReference>